<evidence type="ECO:0000313" key="1">
    <source>
        <dbReference type="EMBL" id="PDS48583.1"/>
    </source>
</evidence>
<reference evidence="1 2" key="1">
    <citation type="submission" date="2017-09" db="EMBL/GenBank/DDBJ databases">
        <title>Comparative genomics of rhizobia isolated from Phaseolus vulgaris in China.</title>
        <authorList>
            <person name="Tong W."/>
        </authorList>
    </citation>
    <scope>NUCLEOTIDE SEQUENCE [LARGE SCALE GENOMIC DNA]</scope>
    <source>
        <strain evidence="1 2">Y27</strain>
    </source>
</reference>
<comment type="caution">
    <text evidence="1">The sequence shown here is derived from an EMBL/GenBank/DDBJ whole genome shotgun (WGS) entry which is preliminary data.</text>
</comment>
<keyword evidence="2" id="KW-1185">Reference proteome</keyword>
<dbReference type="Proteomes" id="UP000219972">
    <property type="component" value="Unassembled WGS sequence"/>
</dbReference>
<sequence>METDVLYVHGIRRQEGSVGLVIFERDDILLHQRPQFGDYTLGDIDTEFVTMLQDMRELRVRFGFVWRHPTFPATRGARIESARLTQLLDALLKVSAASPDFWIETIHSRGPGQPPSWPGAPELDVVLELAEWYDVDPTMTVLVRKGEFHHYSSATAAFTEILYPGLDASGSPDSDRRASLVWLKTKIKHALNLP</sequence>
<evidence type="ECO:0000313" key="2">
    <source>
        <dbReference type="Proteomes" id="UP000219972"/>
    </source>
</evidence>
<organism evidence="1 2">
    <name type="scientific">Rhizobium anhuiense</name>
    <dbReference type="NCBI Taxonomy" id="1184720"/>
    <lineage>
        <taxon>Bacteria</taxon>
        <taxon>Pseudomonadati</taxon>
        <taxon>Pseudomonadota</taxon>
        <taxon>Alphaproteobacteria</taxon>
        <taxon>Hyphomicrobiales</taxon>
        <taxon>Rhizobiaceae</taxon>
        <taxon>Rhizobium/Agrobacterium group</taxon>
        <taxon>Rhizobium</taxon>
    </lineage>
</organism>
<proteinExistence type="predicted"/>
<name>A0ABX4J085_9HYPH</name>
<gene>
    <name evidence="1" type="ORF">CO662_29025</name>
</gene>
<protein>
    <submittedName>
        <fullName evidence="1">Uncharacterized protein</fullName>
    </submittedName>
</protein>
<dbReference type="EMBL" id="NWSL01000026">
    <property type="protein sequence ID" value="PDS48583.1"/>
    <property type="molecule type" value="Genomic_DNA"/>
</dbReference>
<accession>A0ABX4J085</accession>